<dbReference type="EMBL" id="PYSW02000018">
    <property type="protein sequence ID" value="KAG2385433.1"/>
    <property type="molecule type" value="Genomic_DNA"/>
</dbReference>
<keyword evidence="2" id="KW-0472">Membrane</keyword>
<feature type="transmembrane region" description="Helical" evidence="2">
    <location>
        <begin position="221"/>
        <end position="246"/>
    </location>
</feature>
<feature type="transmembrane region" description="Helical" evidence="2">
    <location>
        <begin position="30"/>
        <end position="57"/>
    </location>
</feature>
<dbReference type="SUPFAM" id="SSF81665">
    <property type="entry name" value="Calcium ATPase, transmembrane domain M"/>
    <property type="match status" value="1"/>
</dbReference>
<keyword evidence="2" id="KW-1133">Transmembrane helix</keyword>
<organism evidence="3 4">
    <name type="scientific">Naegleria lovaniensis</name>
    <name type="common">Amoeba</name>
    <dbReference type="NCBI Taxonomy" id="51637"/>
    <lineage>
        <taxon>Eukaryota</taxon>
        <taxon>Discoba</taxon>
        <taxon>Heterolobosea</taxon>
        <taxon>Tetramitia</taxon>
        <taxon>Eutetramitia</taxon>
        <taxon>Vahlkampfiidae</taxon>
        <taxon>Naegleria</taxon>
    </lineage>
</organism>
<feature type="transmembrane region" description="Helical" evidence="2">
    <location>
        <begin position="346"/>
        <end position="367"/>
    </location>
</feature>
<name>A0AA88KK36_NAELO</name>
<accession>A0AA88KK36</accession>
<evidence type="ECO:0000313" key="4">
    <source>
        <dbReference type="Proteomes" id="UP000816034"/>
    </source>
</evidence>
<comment type="caution">
    <text evidence="3">The sequence shown here is derived from an EMBL/GenBank/DDBJ whole genome shotgun (WGS) entry which is preliminary data.</text>
</comment>
<feature type="region of interest" description="Disordered" evidence="1">
    <location>
        <begin position="91"/>
        <end position="114"/>
    </location>
</feature>
<evidence type="ECO:0000313" key="3">
    <source>
        <dbReference type="EMBL" id="KAG2385433.1"/>
    </source>
</evidence>
<dbReference type="AlphaFoldDB" id="A0AA88KK36"/>
<dbReference type="GeneID" id="68095703"/>
<reference evidence="3 4" key="1">
    <citation type="journal article" date="2018" name="BMC Genomics">
        <title>The genome of Naegleria lovaniensis, the basis for a comparative approach to unravel pathogenicity factors of the human pathogenic amoeba N. fowleri.</title>
        <authorList>
            <person name="Liechti N."/>
            <person name="Schurch N."/>
            <person name="Bruggmann R."/>
            <person name="Wittwer M."/>
        </authorList>
    </citation>
    <scope>NUCLEOTIDE SEQUENCE [LARGE SCALE GENOMIC DNA]</scope>
    <source>
        <strain evidence="3 4">ATCC 30569</strain>
    </source>
</reference>
<dbReference type="RefSeq" id="XP_044549426.1">
    <property type="nucleotide sequence ID" value="XM_044692755.1"/>
</dbReference>
<proteinExistence type="predicted"/>
<evidence type="ECO:0000256" key="1">
    <source>
        <dbReference type="SAM" id="MobiDB-lite"/>
    </source>
</evidence>
<protein>
    <submittedName>
        <fullName evidence="3">Uncharacterized protein</fullName>
    </submittedName>
</protein>
<feature type="transmembrane region" description="Helical" evidence="2">
    <location>
        <begin position="258"/>
        <end position="288"/>
    </location>
</feature>
<feature type="transmembrane region" description="Helical" evidence="2">
    <location>
        <begin position="125"/>
        <end position="147"/>
    </location>
</feature>
<feature type="transmembrane region" description="Helical" evidence="2">
    <location>
        <begin position="309"/>
        <end position="334"/>
    </location>
</feature>
<keyword evidence="4" id="KW-1185">Reference proteome</keyword>
<dbReference type="InterPro" id="IPR023298">
    <property type="entry name" value="ATPase_P-typ_TM_dom_sf"/>
</dbReference>
<feature type="compositionally biased region" description="Polar residues" evidence="1">
    <location>
        <begin position="91"/>
        <end position="101"/>
    </location>
</feature>
<feature type="transmembrane region" description="Helical" evidence="2">
    <location>
        <begin position="167"/>
        <end position="200"/>
    </location>
</feature>
<evidence type="ECO:0000256" key="2">
    <source>
        <dbReference type="SAM" id="Phobius"/>
    </source>
</evidence>
<keyword evidence="2" id="KW-0812">Transmembrane</keyword>
<gene>
    <name evidence="3" type="ORF">C9374_003248</name>
</gene>
<dbReference type="Proteomes" id="UP000816034">
    <property type="component" value="Unassembled WGS sequence"/>
</dbReference>
<sequence>MSFRNLFDSDTTLQLVNLYLNDTSVKESNYAIASLGISSFFLISFMVYVTAFIGFWLTERFRNACTDCTKKEEESNEVNGISKPQVDEMTYSSTNTPNTPYYSGLKKSHTSDGMKTSKINRNQKIMFILVLVLVVVQCFALTSRMISDSMNLTMKEMSLSELNESTVIAFYVFSCAELGLTFGNMITTVMIMCFVQHVFLITCHKVKAISDKTFRGLNISLNIFNVIYFLLSSGIIITISIGLFLLKLNIGRDFLLTIYIMCFVINSSMIILETVLFNIFGYLVIRTINRQSTKTQRDQNKLCAKRKHFAKLIVLQGALSFCALLQLLAVIFQSSAKASKTHGLELAYYFVNSFGILSFAVVVLLLYNPLFNYPANKMKFEDVADYVKEMLQIEPTTPTSPYSPKNSARTDSARNANNFLEVPGASGQYLSVHSESFGGSSSSLDISTSCDSSSQNMEEVHDLKIVDVRIEEVKKMSESTTQIFDSQQ</sequence>